<name>A0A4R2BJD3_9BACI</name>
<evidence type="ECO:0000256" key="1">
    <source>
        <dbReference type="ARBA" id="ARBA00022490"/>
    </source>
</evidence>
<evidence type="ECO:0000256" key="3">
    <source>
        <dbReference type="ARBA" id="ARBA00022723"/>
    </source>
</evidence>
<dbReference type="EMBL" id="SLVV01000003">
    <property type="protein sequence ID" value="TCN26582.1"/>
    <property type="molecule type" value="Genomic_DNA"/>
</dbReference>
<evidence type="ECO:0000256" key="5">
    <source>
        <dbReference type="ARBA" id="ARBA00023002"/>
    </source>
</evidence>
<dbReference type="AlphaFoldDB" id="A0A4R2BJD3"/>
<keyword evidence="2" id="KW-0444">Lipid biosynthesis</keyword>
<keyword evidence="4" id="KW-0521">NADP</keyword>
<dbReference type="Pfam" id="PF13685">
    <property type="entry name" value="Fe-ADH_2"/>
    <property type="match status" value="1"/>
</dbReference>
<dbReference type="GO" id="GO:0046872">
    <property type="term" value="F:metal ion binding"/>
    <property type="evidence" value="ECO:0007669"/>
    <property type="project" value="UniProtKB-KW"/>
</dbReference>
<evidence type="ECO:0000256" key="6">
    <source>
        <dbReference type="ARBA" id="ARBA00023027"/>
    </source>
</evidence>
<reference evidence="10 11" key="1">
    <citation type="journal article" date="2015" name="Stand. Genomic Sci.">
        <title>Genomic Encyclopedia of Bacterial and Archaeal Type Strains, Phase III: the genomes of soil and plant-associated and newly described type strains.</title>
        <authorList>
            <person name="Whitman W.B."/>
            <person name="Woyke T."/>
            <person name="Klenk H.P."/>
            <person name="Zhou Y."/>
            <person name="Lilburn T.G."/>
            <person name="Beck B.J."/>
            <person name="De Vos P."/>
            <person name="Vandamme P."/>
            <person name="Eisen J.A."/>
            <person name="Garrity G."/>
            <person name="Hugenholtz P."/>
            <person name="Kyrpides N.C."/>
        </authorList>
    </citation>
    <scope>NUCLEOTIDE SEQUENCE [LARGE SCALE GENOMIC DNA]</scope>
    <source>
        <strain evidence="10 11">CV53</strain>
    </source>
</reference>
<dbReference type="RefSeq" id="WP_132002924.1">
    <property type="nucleotide sequence ID" value="NZ_JABUHM010000002.1"/>
</dbReference>
<dbReference type="InterPro" id="IPR032837">
    <property type="entry name" value="G1PDH"/>
</dbReference>
<evidence type="ECO:0000256" key="8">
    <source>
        <dbReference type="ARBA" id="ARBA00023209"/>
    </source>
</evidence>
<accession>A0A4R2BJD3</accession>
<organism evidence="10 11">
    <name type="scientific">Mesobacillus foraminis</name>
    <dbReference type="NCBI Taxonomy" id="279826"/>
    <lineage>
        <taxon>Bacteria</taxon>
        <taxon>Bacillati</taxon>
        <taxon>Bacillota</taxon>
        <taxon>Bacilli</taxon>
        <taxon>Bacillales</taxon>
        <taxon>Bacillaceae</taxon>
        <taxon>Mesobacillus</taxon>
    </lineage>
</organism>
<keyword evidence="6" id="KW-0520">NAD</keyword>
<keyword evidence="1" id="KW-0963">Cytoplasm</keyword>
<keyword evidence="3" id="KW-0479">Metal-binding</keyword>
<keyword evidence="5" id="KW-0560">Oxidoreductase</keyword>
<dbReference type="Gene3D" id="3.40.50.1970">
    <property type="match status" value="1"/>
</dbReference>
<gene>
    <name evidence="10" type="ORF">EV146_103103</name>
</gene>
<proteinExistence type="predicted"/>
<dbReference type="GO" id="GO:0008654">
    <property type="term" value="P:phospholipid biosynthetic process"/>
    <property type="evidence" value="ECO:0007669"/>
    <property type="project" value="UniProtKB-KW"/>
</dbReference>
<keyword evidence="9" id="KW-1208">Phospholipid metabolism</keyword>
<evidence type="ECO:0000313" key="11">
    <source>
        <dbReference type="Proteomes" id="UP000295689"/>
    </source>
</evidence>
<protein>
    <submittedName>
        <fullName evidence="10">Glycerol-1-phosphate dehydrogenase [NAD(P)+]</fullName>
    </submittedName>
</protein>
<dbReference type="PANTHER" id="PTHR43616:SF5">
    <property type="entry name" value="GLYCEROL DEHYDROGENASE 1"/>
    <property type="match status" value="1"/>
</dbReference>
<keyword evidence="8" id="KW-0594">Phospholipid biosynthesis</keyword>
<dbReference type="GO" id="GO:0016614">
    <property type="term" value="F:oxidoreductase activity, acting on CH-OH group of donors"/>
    <property type="evidence" value="ECO:0007669"/>
    <property type="project" value="InterPro"/>
</dbReference>
<sequence length="412" mass="45276">MKTYIEEIIAQAESCSCGNKHFDIPIEEIIVGAEALPKCISFLKEKSFHKAVIIADELTFTAVGERLKAMMEEAGLEVSVCLIEGDKNGDVVADEASLVQALNETPRDAEVLIAAGSGTLHDITRFCSDKTGKPFISIPTAASVDGFTSMGAPIIVRGTKKTFQTVSPIAVFADLEVLKNAPMKMTAAGFGDMLAKVTSLADWKFSHLIAGEPYCPLVAQMTREALDSCIQHADEIAKGDEKGIEILINGLILSGLAMLLFGQSHPASGGEHHLSHFWEMEFLREGRPQVLHGAKVAVSMPILAELYKRELGRLLCNWEELDDYIHSVEDFSYIERIKEFECEINSILEGIPSSDYLRSLIEKVGGATRPEQLGISNELVVQSLNEAHSLRDRFTMLKFLNVVVRTEHKVIN</sequence>
<dbReference type="Gene3D" id="1.20.1090.10">
    <property type="entry name" value="Dehydroquinate synthase-like - alpha domain"/>
    <property type="match status" value="1"/>
</dbReference>
<keyword evidence="11" id="KW-1185">Reference proteome</keyword>
<evidence type="ECO:0000256" key="2">
    <source>
        <dbReference type="ARBA" id="ARBA00022516"/>
    </source>
</evidence>
<evidence type="ECO:0000256" key="7">
    <source>
        <dbReference type="ARBA" id="ARBA00023098"/>
    </source>
</evidence>
<keyword evidence="7" id="KW-0443">Lipid metabolism</keyword>
<dbReference type="CDD" id="cd08175">
    <property type="entry name" value="G1PDH"/>
    <property type="match status" value="1"/>
</dbReference>
<dbReference type="Proteomes" id="UP000295689">
    <property type="component" value="Unassembled WGS sequence"/>
</dbReference>
<evidence type="ECO:0000256" key="9">
    <source>
        <dbReference type="ARBA" id="ARBA00023264"/>
    </source>
</evidence>
<dbReference type="InterPro" id="IPR016205">
    <property type="entry name" value="Glycerol_DH"/>
</dbReference>
<evidence type="ECO:0000256" key="4">
    <source>
        <dbReference type="ARBA" id="ARBA00022857"/>
    </source>
</evidence>
<dbReference type="PANTHER" id="PTHR43616">
    <property type="entry name" value="GLYCEROL DEHYDROGENASE"/>
    <property type="match status" value="1"/>
</dbReference>
<dbReference type="SUPFAM" id="SSF56796">
    <property type="entry name" value="Dehydroquinate synthase-like"/>
    <property type="match status" value="1"/>
</dbReference>
<evidence type="ECO:0000313" key="10">
    <source>
        <dbReference type="EMBL" id="TCN26582.1"/>
    </source>
</evidence>
<comment type="caution">
    <text evidence="10">The sequence shown here is derived from an EMBL/GenBank/DDBJ whole genome shotgun (WGS) entry which is preliminary data.</text>
</comment>